<dbReference type="GO" id="GO:0016020">
    <property type="term" value="C:membrane"/>
    <property type="evidence" value="ECO:0007669"/>
    <property type="project" value="UniProtKB-SubCell"/>
</dbReference>
<comment type="subcellular location">
    <subcellularLocation>
        <location evidence="1">Membrane</location>
        <topology evidence="1">Multi-pass membrane protein</topology>
    </subcellularLocation>
</comment>
<evidence type="ECO:0000313" key="7">
    <source>
        <dbReference type="EMBL" id="TCT18703.1"/>
    </source>
</evidence>
<feature type="transmembrane region" description="Helical" evidence="5">
    <location>
        <begin position="174"/>
        <end position="194"/>
    </location>
</feature>
<comment type="caution">
    <text evidence="7">The sequence shown here is derived from an EMBL/GenBank/DDBJ whole genome shotgun (WGS) entry which is preliminary data.</text>
</comment>
<evidence type="ECO:0000256" key="2">
    <source>
        <dbReference type="ARBA" id="ARBA00022692"/>
    </source>
</evidence>
<dbReference type="EMBL" id="SMAO01000012">
    <property type="protein sequence ID" value="TCT18703.1"/>
    <property type="molecule type" value="Genomic_DNA"/>
</dbReference>
<dbReference type="InterPro" id="IPR007016">
    <property type="entry name" value="O-antigen_ligase-rel_domated"/>
</dbReference>
<organism evidence="7 8">
    <name type="scientific">Thiobaca trueperi</name>
    <dbReference type="NCBI Taxonomy" id="127458"/>
    <lineage>
        <taxon>Bacteria</taxon>
        <taxon>Pseudomonadati</taxon>
        <taxon>Pseudomonadota</taxon>
        <taxon>Gammaproteobacteria</taxon>
        <taxon>Chromatiales</taxon>
        <taxon>Chromatiaceae</taxon>
        <taxon>Thiobaca</taxon>
    </lineage>
</organism>
<feature type="transmembrane region" description="Helical" evidence="5">
    <location>
        <begin position="28"/>
        <end position="47"/>
    </location>
</feature>
<evidence type="ECO:0000313" key="8">
    <source>
        <dbReference type="Proteomes" id="UP000295717"/>
    </source>
</evidence>
<proteinExistence type="predicted"/>
<evidence type="ECO:0000256" key="1">
    <source>
        <dbReference type="ARBA" id="ARBA00004141"/>
    </source>
</evidence>
<feature type="transmembrane region" description="Helical" evidence="5">
    <location>
        <begin position="53"/>
        <end position="77"/>
    </location>
</feature>
<keyword evidence="4 5" id="KW-0472">Membrane</keyword>
<dbReference type="AlphaFoldDB" id="A0A4R3MVF8"/>
<sequence>MSPGEVMMVAIVALSSFSGIWALDHETVLYSLIFGAVFFAVGILRRYMTLAEVMQVCGLSFLIVMATVIVTDLPSFLRGLTGDVVYGIGLFRYSPFDLHPNLVGFIFGAGAVLLYQIGLTKQGPMKAFYLAASLLCFSFVLAASSRAGMLATVGAFVIYKMLGVKLRFSKNAPIQMIVVGSLLGILGIGLLVYLPTITEYIIRITDLDNPLRGLESGGTGRTDKWLLSIDVINSRDLLELLFGTGIRSSSADKIGYSVESSYFTLALENGLFLAALWVFASIDAMLRLGVSRDPQTPWKSAASILLAFALLQSMFNRYLLGVGNPVSLLLLFIYAETFFHAYKPGICSSQSLPMLPSTRGLHPPQ</sequence>
<evidence type="ECO:0000256" key="4">
    <source>
        <dbReference type="ARBA" id="ARBA00023136"/>
    </source>
</evidence>
<name>A0A4R3MVF8_9GAMM</name>
<evidence type="ECO:0000256" key="5">
    <source>
        <dbReference type="SAM" id="Phobius"/>
    </source>
</evidence>
<feature type="transmembrane region" description="Helical" evidence="5">
    <location>
        <begin position="98"/>
        <end position="117"/>
    </location>
</feature>
<dbReference type="Proteomes" id="UP000295717">
    <property type="component" value="Unassembled WGS sequence"/>
</dbReference>
<dbReference type="GO" id="GO:0016874">
    <property type="term" value="F:ligase activity"/>
    <property type="evidence" value="ECO:0007669"/>
    <property type="project" value="UniProtKB-KW"/>
</dbReference>
<feature type="domain" description="O-antigen ligase-related" evidence="6">
    <location>
        <begin position="132"/>
        <end position="278"/>
    </location>
</feature>
<protein>
    <submittedName>
        <fullName evidence="7">O-antigen ligase-like membrane protein</fullName>
    </submittedName>
</protein>
<reference evidence="7 8" key="1">
    <citation type="submission" date="2019-03" db="EMBL/GenBank/DDBJ databases">
        <title>Genomic Encyclopedia of Type Strains, Phase IV (KMG-IV): sequencing the most valuable type-strain genomes for metagenomic binning, comparative biology and taxonomic classification.</title>
        <authorList>
            <person name="Goeker M."/>
        </authorList>
    </citation>
    <scope>NUCLEOTIDE SEQUENCE [LARGE SCALE GENOMIC DNA]</scope>
    <source>
        <strain evidence="7 8">DSM 13587</strain>
    </source>
</reference>
<keyword evidence="3 5" id="KW-1133">Transmembrane helix</keyword>
<evidence type="ECO:0000259" key="6">
    <source>
        <dbReference type="Pfam" id="PF04932"/>
    </source>
</evidence>
<accession>A0A4R3MVF8</accession>
<evidence type="ECO:0000256" key="3">
    <source>
        <dbReference type="ARBA" id="ARBA00022989"/>
    </source>
</evidence>
<gene>
    <name evidence="7" type="ORF">EDC35_11226</name>
</gene>
<dbReference type="Pfam" id="PF04932">
    <property type="entry name" value="Wzy_C"/>
    <property type="match status" value="1"/>
</dbReference>
<keyword evidence="8" id="KW-1185">Reference proteome</keyword>
<feature type="transmembrane region" description="Helical" evidence="5">
    <location>
        <begin position="326"/>
        <end position="342"/>
    </location>
</feature>
<keyword evidence="2 5" id="KW-0812">Transmembrane</keyword>
<feature type="transmembrane region" description="Helical" evidence="5">
    <location>
        <begin position="129"/>
        <end position="162"/>
    </location>
</feature>
<keyword evidence="7" id="KW-0436">Ligase</keyword>